<accession>A0AAU9WNI5</accession>
<protein>
    <recommendedName>
        <fullName evidence="1">TRADD-like N-terminal domain-containing protein</fullName>
    </recommendedName>
</protein>
<organism evidence="2 3">
    <name type="scientific">Pocillopora meandrina</name>
    <dbReference type="NCBI Taxonomy" id="46732"/>
    <lineage>
        <taxon>Eukaryota</taxon>
        <taxon>Metazoa</taxon>
        <taxon>Cnidaria</taxon>
        <taxon>Anthozoa</taxon>
        <taxon>Hexacorallia</taxon>
        <taxon>Scleractinia</taxon>
        <taxon>Astrocoeniina</taxon>
        <taxon>Pocilloporidae</taxon>
        <taxon>Pocillopora</taxon>
    </lineage>
</organism>
<proteinExistence type="predicted"/>
<reference evidence="2 3" key="1">
    <citation type="submission" date="2022-05" db="EMBL/GenBank/DDBJ databases">
        <authorList>
            <consortium name="Genoscope - CEA"/>
            <person name="William W."/>
        </authorList>
    </citation>
    <scope>NUCLEOTIDE SEQUENCE [LARGE SCALE GENOMIC DNA]</scope>
</reference>
<name>A0AAU9WNI5_9CNID</name>
<dbReference type="Proteomes" id="UP001159428">
    <property type="component" value="Unassembled WGS sequence"/>
</dbReference>
<feature type="domain" description="TRADD-like N-terminal" evidence="1">
    <location>
        <begin position="111"/>
        <end position="155"/>
    </location>
</feature>
<feature type="non-terminal residue" evidence="2">
    <location>
        <position position="185"/>
    </location>
</feature>
<keyword evidence="3" id="KW-1185">Reference proteome</keyword>
<sequence>MYDKDQIRLVYLEIGKHRKLHNFLKFSVNVQVVFPLRKIMMKFPFFVFSFIRTKTLSFILSSIVPINDDQQGENTQGNRKDFSTMTQIWKHLIQIKRPIEQLLMYLRHGLGVEVKDYREGSLVISVTCSSLHALERLWDDYCSGNLSQVVQQLLVTPEALKELGLSRLELRTTITEEEYKKYKDI</sequence>
<dbReference type="InterPro" id="IPR049341">
    <property type="entry name" value="TRADD-like_N"/>
</dbReference>
<comment type="caution">
    <text evidence="2">The sequence shown here is derived from an EMBL/GenBank/DDBJ whole genome shotgun (WGS) entry which is preliminary data.</text>
</comment>
<dbReference type="AlphaFoldDB" id="A0AAU9WNI5"/>
<dbReference type="Pfam" id="PF20694">
    <property type="entry name" value="TRADD-like_N"/>
    <property type="match status" value="1"/>
</dbReference>
<evidence type="ECO:0000313" key="2">
    <source>
        <dbReference type="EMBL" id="CAH3120299.1"/>
    </source>
</evidence>
<dbReference type="EMBL" id="CALNXJ010000017">
    <property type="protein sequence ID" value="CAH3120299.1"/>
    <property type="molecule type" value="Genomic_DNA"/>
</dbReference>
<evidence type="ECO:0000313" key="3">
    <source>
        <dbReference type="Proteomes" id="UP001159428"/>
    </source>
</evidence>
<gene>
    <name evidence="2" type="ORF">PMEA_00008178</name>
</gene>
<evidence type="ECO:0000259" key="1">
    <source>
        <dbReference type="Pfam" id="PF20694"/>
    </source>
</evidence>